<evidence type="ECO:0000313" key="6">
    <source>
        <dbReference type="Proteomes" id="UP000799429"/>
    </source>
</evidence>
<feature type="region of interest" description="Disordered" evidence="2">
    <location>
        <begin position="551"/>
        <end position="587"/>
    </location>
</feature>
<evidence type="ECO:0000256" key="2">
    <source>
        <dbReference type="SAM" id="MobiDB-lite"/>
    </source>
</evidence>
<feature type="signal peptide" evidence="4">
    <location>
        <begin position="1"/>
        <end position="19"/>
    </location>
</feature>
<feature type="chain" id="PRO_5040512938" evidence="4">
    <location>
        <begin position="20"/>
        <end position="587"/>
    </location>
</feature>
<keyword evidence="4" id="KW-0732">Signal</keyword>
<reference evidence="5" key="1">
    <citation type="journal article" date="2020" name="Stud. Mycol.">
        <title>101 Dothideomycetes genomes: a test case for predicting lifestyles and emergence of pathogens.</title>
        <authorList>
            <person name="Haridas S."/>
            <person name="Albert R."/>
            <person name="Binder M."/>
            <person name="Bloem J."/>
            <person name="Labutti K."/>
            <person name="Salamov A."/>
            <person name="Andreopoulos B."/>
            <person name="Baker S."/>
            <person name="Barry K."/>
            <person name="Bills G."/>
            <person name="Bluhm B."/>
            <person name="Cannon C."/>
            <person name="Castanera R."/>
            <person name="Culley D."/>
            <person name="Daum C."/>
            <person name="Ezra D."/>
            <person name="Gonzalez J."/>
            <person name="Henrissat B."/>
            <person name="Kuo A."/>
            <person name="Liang C."/>
            <person name="Lipzen A."/>
            <person name="Lutzoni F."/>
            <person name="Magnuson J."/>
            <person name="Mondo S."/>
            <person name="Nolan M."/>
            <person name="Ohm R."/>
            <person name="Pangilinan J."/>
            <person name="Park H.-J."/>
            <person name="Ramirez L."/>
            <person name="Alfaro M."/>
            <person name="Sun H."/>
            <person name="Tritt A."/>
            <person name="Yoshinaga Y."/>
            <person name="Zwiers L.-H."/>
            <person name="Turgeon B."/>
            <person name="Goodwin S."/>
            <person name="Spatafora J."/>
            <person name="Crous P."/>
            <person name="Grigoriev I."/>
        </authorList>
    </citation>
    <scope>NUCLEOTIDE SEQUENCE</scope>
    <source>
        <strain evidence="5">CBS 101060</strain>
    </source>
</reference>
<keyword evidence="3" id="KW-1133">Transmembrane helix</keyword>
<comment type="similarity">
    <text evidence="1">Belongs to the histidine acid phosphatase family.</text>
</comment>
<keyword evidence="6" id="KW-1185">Reference proteome</keyword>
<dbReference type="SUPFAM" id="SSF53254">
    <property type="entry name" value="Phosphoglycerate mutase-like"/>
    <property type="match status" value="1"/>
</dbReference>
<evidence type="ECO:0000256" key="4">
    <source>
        <dbReference type="SAM" id="SignalP"/>
    </source>
</evidence>
<dbReference type="Gene3D" id="3.40.50.1240">
    <property type="entry name" value="Phosphoglycerate mutase-like"/>
    <property type="match status" value="1"/>
</dbReference>
<dbReference type="InterPro" id="IPR000560">
    <property type="entry name" value="His_Pase_clade-2"/>
</dbReference>
<dbReference type="InterPro" id="IPR029033">
    <property type="entry name" value="His_PPase_superfam"/>
</dbReference>
<accession>A0A9P4VWB1</accession>
<organism evidence="5 6">
    <name type="scientific">Patellaria atrata CBS 101060</name>
    <dbReference type="NCBI Taxonomy" id="1346257"/>
    <lineage>
        <taxon>Eukaryota</taxon>
        <taxon>Fungi</taxon>
        <taxon>Dikarya</taxon>
        <taxon>Ascomycota</taxon>
        <taxon>Pezizomycotina</taxon>
        <taxon>Dothideomycetes</taxon>
        <taxon>Dothideomycetes incertae sedis</taxon>
        <taxon>Patellariales</taxon>
        <taxon>Patellariaceae</taxon>
        <taxon>Patellaria</taxon>
    </lineage>
</organism>
<dbReference type="EMBL" id="MU006090">
    <property type="protein sequence ID" value="KAF2842534.1"/>
    <property type="molecule type" value="Genomic_DNA"/>
</dbReference>
<sequence>MLALFVAVIAAVWPTSVNSQAEDVNTRYTVLGSVIFTRTGERTPLINSPSTLTSLGAQQAYSAGSDFRNRYLEAINNGDGLRTISPVRGISTYSLDPDQIYVLTREDQYLIATAQAFLQGLYPPYTVDSNNTSPFLDPNSVLSNASYIESPLGGYQYPQIRAVTDLDPHSIFVAGDNNCSNYARSGSKYLSHPNFLETLQETANLYRGLGIATLSDVIPEAAWSYSNAYTIWDYLSFQYTHDSTTFNILSQNISFPGAYSQLRYLADQQQWALNGNLSASGSISGDQIRAVAGKTLAAKILGLLYTNIKTQGASNKLSLLFGEHEPFLSFFALSKLDQHSNLFTGIPEFGSSLVFDLFVMSPSEGSNEEDSDSPYPNEDDLMVRFYFKNGTAEGARVRQYPLFGRGRSEMDMPWRVFEAEMLSFALGSAGEWCNTCNSESVWCAAFNGSYVYDDPSPSSSYSGGGGMSPQEAGVIGAGVTLGVLALLVGLAMLIGGVRFHRVGRSKKHELGGFKGSQKLASDKDLVLPKGGAGITIEESKPKERVGSWELKGKEEEGHGRFGVLTPSTSGEEGLNPFETPVKPDERV</sequence>
<dbReference type="GO" id="GO:0016791">
    <property type="term" value="F:phosphatase activity"/>
    <property type="evidence" value="ECO:0007669"/>
    <property type="project" value="TreeGrafter"/>
</dbReference>
<evidence type="ECO:0000313" key="5">
    <source>
        <dbReference type="EMBL" id="KAF2842534.1"/>
    </source>
</evidence>
<dbReference type="PANTHER" id="PTHR11567:SF127">
    <property type="entry name" value="HISTIDINE ACID PHOSPHATASE"/>
    <property type="match status" value="1"/>
</dbReference>
<dbReference type="Proteomes" id="UP000799429">
    <property type="component" value="Unassembled WGS sequence"/>
</dbReference>
<dbReference type="InterPro" id="IPR050645">
    <property type="entry name" value="Histidine_acid_phosphatase"/>
</dbReference>
<dbReference type="CDD" id="cd07061">
    <property type="entry name" value="HP_HAP_like"/>
    <property type="match status" value="1"/>
</dbReference>
<evidence type="ECO:0000256" key="3">
    <source>
        <dbReference type="SAM" id="Phobius"/>
    </source>
</evidence>
<dbReference type="AlphaFoldDB" id="A0A9P4VWB1"/>
<dbReference type="PANTHER" id="PTHR11567">
    <property type="entry name" value="ACID PHOSPHATASE-RELATED"/>
    <property type="match status" value="1"/>
</dbReference>
<protein>
    <submittedName>
        <fullName evidence="5">Phosphoglycerate mutase-like protein</fullName>
    </submittedName>
</protein>
<keyword evidence="3" id="KW-0812">Transmembrane</keyword>
<dbReference type="OrthoDB" id="258392at2759"/>
<gene>
    <name evidence="5" type="ORF">M501DRAFT_998871</name>
</gene>
<proteinExistence type="inferred from homology"/>
<feature type="transmembrane region" description="Helical" evidence="3">
    <location>
        <begin position="474"/>
        <end position="497"/>
    </location>
</feature>
<name>A0A9P4VWB1_9PEZI</name>
<keyword evidence="3" id="KW-0472">Membrane</keyword>
<comment type="caution">
    <text evidence="5">The sequence shown here is derived from an EMBL/GenBank/DDBJ whole genome shotgun (WGS) entry which is preliminary data.</text>
</comment>
<dbReference type="Pfam" id="PF00328">
    <property type="entry name" value="His_Phos_2"/>
    <property type="match status" value="1"/>
</dbReference>
<evidence type="ECO:0000256" key="1">
    <source>
        <dbReference type="ARBA" id="ARBA00005375"/>
    </source>
</evidence>